<dbReference type="FunFam" id="3.40.50.300:FF:000808">
    <property type="entry name" value="Small GTP-binding protein, putative"/>
    <property type="match status" value="1"/>
</dbReference>
<name>A0A1Y2F7Z2_PROLT</name>
<dbReference type="SMART" id="SM00175">
    <property type="entry name" value="RAB"/>
    <property type="match status" value="1"/>
</dbReference>
<organism evidence="2 3">
    <name type="scientific">Protomyces lactucae-debilis</name>
    <dbReference type="NCBI Taxonomy" id="2754530"/>
    <lineage>
        <taxon>Eukaryota</taxon>
        <taxon>Fungi</taxon>
        <taxon>Dikarya</taxon>
        <taxon>Ascomycota</taxon>
        <taxon>Taphrinomycotina</taxon>
        <taxon>Taphrinomycetes</taxon>
        <taxon>Taphrinales</taxon>
        <taxon>Protomycetaceae</taxon>
        <taxon>Protomyces</taxon>
    </lineage>
</organism>
<dbReference type="PROSITE" id="PS51419">
    <property type="entry name" value="RAB"/>
    <property type="match status" value="1"/>
</dbReference>
<evidence type="ECO:0000313" key="3">
    <source>
        <dbReference type="Proteomes" id="UP000193685"/>
    </source>
</evidence>
<evidence type="ECO:0000313" key="2">
    <source>
        <dbReference type="EMBL" id="ORY80011.1"/>
    </source>
</evidence>
<dbReference type="InterPro" id="IPR001806">
    <property type="entry name" value="Small_GTPase"/>
</dbReference>
<gene>
    <name evidence="2" type="ORF">BCR37DRAFT_349216</name>
</gene>
<dbReference type="CDD" id="cd00154">
    <property type="entry name" value="Rab"/>
    <property type="match status" value="1"/>
</dbReference>
<dbReference type="AlphaFoldDB" id="A0A1Y2F7Z2"/>
<dbReference type="Gene3D" id="3.40.50.300">
    <property type="entry name" value="P-loop containing nucleotide triphosphate hydrolases"/>
    <property type="match status" value="1"/>
</dbReference>
<dbReference type="SMART" id="SM00176">
    <property type="entry name" value="RAN"/>
    <property type="match status" value="1"/>
</dbReference>
<dbReference type="PROSITE" id="PS51421">
    <property type="entry name" value="RAS"/>
    <property type="match status" value="1"/>
</dbReference>
<dbReference type="SMART" id="SM00173">
    <property type="entry name" value="RAS"/>
    <property type="match status" value="1"/>
</dbReference>
<sequence>MERGTQIDRKIVILGQQGVGKSSLVLRYVNQTFQENGASTIGASFLAKKVQVDETTVRLQIWDTAGQERFRSMAPMYYRGSHAAILCYDLTSRDSFETMHSWLAELRKNMPDDILIHLVGTKTDRVRQDPSLRQVTFGTSVAYAVQHLGLASQEEGFAICHEVSAKDEGPGNGVEALFLAIVKRLVETAARTDSERAMRSRGNMVGMGSGVHIADKSARKKSNCC</sequence>
<dbReference type="Proteomes" id="UP000193685">
    <property type="component" value="Unassembled WGS sequence"/>
</dbReference>
<keyword evidence="3" id="KW-1185">Reference proteome</keyword>
<dbReference type="GO" id="GO:0005525">
    <property type="term" value="F:GTP binding"/>
    <property type="evidence" value="ECO:0007669"/>
    <property type="project" value="InterPro"/>
</dbReference>
<dbReference type="OrthoDB" id="25896at2759"/>
<reference evidence="2 3" key="1">
    <citation type="submission" date="2016-07" db="EMBL/GenBank/DDBJ databases">
        <title>Pervasive Adenine N6-methylation of Active Genes in Fungi.</title>
        <authorList>
            <consortium name="DOE Joint Genome Institute"/>
            <person name="Mondo S.J."/>
            <person name="Dannebaum R.O."/>
            <person name="Kuo R.C."/>
            <person name="Labutti K."/>
            <person name="Haridas S."/>
            <person name="Kuo A."/>
            <person name="Salamov A."/>
            <person name="Ahrendt S.R."/>
            <person name="Lipzen A."/>
            <person name="Sullivan W."/>
            <person name="Andreopoulos W.B."/>
            <person name="Clum A."/>
            <person name="Lindquist E."/>
            <person name="Daum C."/>
            <person name="Ramamoorthy G.K."/>
            <person name="Gryganskyi A."/>
            <person name="Culley D."/>
            <person name="Magnuson J.K."/>
            <person name="James T.Y."/>
            <person name="O'Malley M.A."/>
            <person name="Stajich J.E."/>
            <person name="Spatafora J.W."/>
            <person name="Visel A."/>
            <person name="Grigoriev I.V."/>
        </authorList>
    </citation>
    <scope>NUCLEOTIDE SEQUENCE [LARGE SCALE GENOMIC DNA]</scope>
    <source>
        <strain evidence="2 3">12-1054</strain>
    </source>
</reference>
<keyword evidence="1" id="KW-0547">Nucleotide-binding</keyword>
<dbReference type="STRING" id="56484.A0A1Y2F7Z2"/>
<dbReference type="PROSITE" id="PS51420">
    <property type="entry name" value="RHO"/>
    <property type="match status" value="1"/>
</dbReference>
<accession>A0A1Y2F7Z2</accession>
<dbReference type="SUPFAM" id="SSF52540">
    <property type="entry name" value="P-loop containing nucleoside triphosphate hydrolases"/>
    <property type="match status" value="1"/>
</dbReference>
<evidence type="ECO:0000256" key="1">
    <source>
        <dbReference type="ARBA" id="ARBA00022741"/>
    </source>
</evidence>
<dbReference type="InterPro" id="IPR027417">
    <property type="entry name" value="P-loop_NTPase"/>
</dbReference>
<comment type="caution">
    <text evidence="2">The sequence shown here is derived from an EMBL/GenBank/DDBJ whole genome shotgun (WGS) entry which is preliminary data.</text>
</comment>
<dbReference type="GO" id="GO:0003924">
    <property type="term" value="F:GTPase activity"/>
    <property type="evidence" value="ECO:0007669"/>
    <property type="project" value="InterPro"/>
</dbReference>
<dbReference type="PRINTS" id="PR00449">
    <property type="entry name" value="RASTRNSFRMNG"/>
</dbReference>
<protein>
    <submittedName>
        <fullName evidence="2">p-loop containing nucleoside triphosphate hydrolase protein</fullName>
    </submittedName>
</protein>
<dbReference type="OMA" id="HRYVKNA"/>
<dbReference type="SMART" id="SM00174">
    <property type="entry name" value="RHO"/>
    <property type="match status" value="1"/>
</dbReference>
<dbReference type="Pfam" id="PF00071">
    <property type="entry name" value="Ras"/>
    <property type="match status" value="1"/>
</dbReference>
<keyword evidence="2" id="KW-0378">Hydrolase</keyword>
<dbReference type="NCBIfam" id="TIGR00231">
    <property type="entry name" value="small_GTP"/>
    <property type="match status" value="1"/>
</dbReference>
<dbReference type="EMBL" id="MCFI01000014">
    <property type="protein sequence ID" value="ORY80011.1"/>
    <property type="molecule type" value="Genomic_DNA"/>
</dbReference>
<proteinExistence type="predicted"/>
<dbReference type="InterPro" id="IPR005225">
    <property type="entry name" value="Small_GTP-bd"/>
</dbReference>
<dbReference type="RefSeq" id="XP_040724145.1">
    <property type="nucleotide sequence ID" value="XM_040867908.1"/>
</dbReference>
<dbReference type="PANTHER" id="PTHR47978">
    <property type="match status" value="1"/>
</dbReference>
<dbReference type="GeneID" id="63784507"/>